<accession>A0A7S9LPD5</accession>
<dbReference type="KEGG" id="poz:I0K15_13645"/>
<organism evidence="1 2">
    <name type="scientific">Pontivivens ytuae</name>
    <dbReference type="NCBI Taxonomy" id="2789856"/>
    <lineage>
        <taxon>Bacteria</taxon>
        <taxon>Pseudomonadati</taxon>
        <taxon>Pseudomonadota</taxon>
        <taxon>Alphaproteobacteria</taxon>
        <taxon>Rhodobacterales</taxon>
        <taxon>Paracoccaceae</taxon>
        <taxon>Pontivivens</taxon>
    </lineage>
</organism>
<dbReference type="Proteomes" id="UP000594800">
    <property type="component" value="Chromosome"/>
</dbReference>
<gene>
    <name evidence="1" type="ORF">I0K15_13645</name>
</gene>
<dbReference type="AlphaFoldDB" id="A0A7S9LPD5"/>
<reference evidence="1 2" key="1">
    <citation type="submission" date="2020-11" db="EMBL/GenBank/DDBJ databases">
        <title>Description of Pontivivens ytuae sp. nov. isolated from deep sea sediment of Mariana Trench.</title>
        <authorList>
            <person name="Wang Z."/>
            <person name="Sun Q.-L."/>
            <person name="Xu X.-D."/>
            <person name="Tang Y.-Z."/>
            <person name="Zhang J."/>
        </authorList>
    </citation>
    <scope>NUCLEOTIDE SEQUENCE [LARGE SCALE GENOMIC DNA]</scope>
    <source>
        <strain evidence="1 2">MT2928</strain>
    </source>
</reference>
<evidence type="ECO:0000313" key="2">
    <source>
        <dbReference type="Proteomes" id="UP000594800"/>
    </source>
</evidence>
<proteinExistence type="predicted"/>
<protein>
    <submittedName>
        <fullName evidence="1">Uncharacterized protein</fullName>
    </submittedName>
</protein>
<dbReference type="RefSeq" id="WP_196102057.1">
    <property type="nucleotide sequence ID" value="NZ_CP064942.1"/>
</dbReference>
<name>A0A7S9LPD5_9RHOB</name>
<evidence type="ECO:0000313" key="1">
    <source>
        <dbReference type="EMBL" id="QPH52846.1"/>
    </source>
</evidence>
<dbReference type="EMBL" id="CP064942">
    <property type="protein sequence ID" value="QPH52846.1"/>
    <property type="molecule type" value="Genomic_DNA"/>
</dbReference>
<keyword evidence="2" id="KW-1185">Reference proteome</keyword>
<sequence>MFDFSNEETRADHLGAIWLDGEDGMRFRFEVRGLHVPAPGAVAIYARLAGGRYVPLRIVESGADTPHPRATHVLTHRPHADDPLNCRDVIRALKERMKRV</sequence>